<dbReference type="EMBL" id="JABCRI010000004">
    <property type="protein sequence ID" value="KAF8407326.1"/>
    <property type="molecule type" value="Genomic_DNA"/>
</dbReference>
<dbReference type="AlphaFoldDB" id="A0A835DKX6"/>
<proteinExistence type="predicted"/>
<feature type="domain" description="G-patch" evidence="2">
    <location>
        <begin position="463"/>
        <end position="509"/>
    </location>
</feature>
<dbReference type="InterPro" id="IPR021109">
    <property type="entry name" value="Peptidase_aspartic_dom_sf"/>
</dbReference>
<dbReference type="SUPFAM" id="SSF50630">
    <property type="entry name" value="Acid proteases"/>
    <property type="match status" value="1"/>
</dbReference>
<feature type="region of interest" description="Disordered" evidence="1">
    <location>
        <begin position="24"/>
        <end position="64"/>
    </location>
</feature>
<dbReference type="Pfam" id="PF01585">
    <property type="entry name" value="G-patch"/>
    <property type="match status" value="1"/>
</dbReference>
<organism evidence="3 4">
    <name type="scientific">Tetracentron sinense</name>
    <name type="common">Spur-leaf</name>
    <dbReference type="NCBI Taxonomy" id="13715"/>
    <lineage>
        <taxon>Eukaryota</taxon>
        <taxon>Viridiplantae</taxon>
        <taxon>Streptophyta</taxon>
        <taxon>Embryophyta</taxon>
        <taxon>Tracheophyta</taxon>
        <taxon>Spermatophyta</taxon>
        <taxon>Magnoliopsida</taxon>
        <taxon>Trochodendrales</taxon>
        <taxon>Trochodendraceae</taxon>
        <taxon>Tetracentron</taxon>
    </lineage>
</organism>
<accession>A0A835DKX6</accession>
<comment type="caution">
    <text evidence="3">The sequence shown here is derived from an EMBL/GenBank/DDBJ whole genome shotgun (WGS) entry which is preliminary data.</text>
</comment>
<evidence type="ECO:0000259" key="2">
    <source>
        <dbReference type="PROSITE" id="PS50174"/>
    </source>
</evidence>
<feature type="region of interest" description="Disordered" evidence="1">
    <location>
        <begin position="161"/>
        <end position="193"/>
    </location>
</feature>
<sequence length="666" mass="74165">MAITKESKPPPVIGKAGRYTVFLTPPATPKPSETVAESPKIQSPKKIVPPPVQPPPQQFDKLSGVRSSPTSSMFGFFWNAVAKVQNAHSSLDEYLADWFGLNQSKYQWALNDYYESNGMVYTGNKKKESEASGTTATAYGQVAYAQPTSFRYPAPVTNPGFVQPFQASAPQQHQQQQYQNQGQGQNQGYQRRRYKVSDESVLKALKQSKKAEYSVLEQMNKMPAQISILGLLLSSQLHRKTLLKVLDEAQVPSTISPEDLEKVVGNITTLTTINFDEEELGPEGTNHAKALHITVLCNEMIVARVLIDNGSALNVCPRATIQSLGISEENIKPNGMTIRAFDSSKRQVVGEIDLEVTIGPHNFDITFQVVDIPAAFNLLLGRPWLHSAGAVPSSLHQRLKYIKDDEVITILAENMPSIRHQSDIPFIDLEYPKEVPGFHSFEFTSVNSIPRMRGLVEPEGIDVSAMITRIMTNQGYLKGKGLGRNLQGITTPLVPKTSPLRFGLGYQPTVEEQIEKSRVLRMAKLDGPQKGLGRIPHIRETFPYPSYVIRPESDSQPGGRVEFEVDEIFDLSLLFEEVTLNDSNSSAMFSTSGLQGTPQEEEQERCEQERCDVMVIGNQQNDGLEKSIRPLRANESLKNWETISRRCPANRGRKTGMAPESSLKWY</sequence>
<dbReference type="Proteomes" id="UP000655225">
    <property type="component" value="Unassembled WGS sequence"/>
</dbReference>
<feature type="compositionally biased region" description="Pro residues" evidence="1">
    <location>
        <begin position="47"/>
        <end position="57"/>
    </location>
</feature>
<keyword evidence="4" id="KW-1185">Reference proteome</keyword>
<evidence type="ECO:0000313" key="3">
    <source>
        <dbReference type="EMBL" id="KAF8407326.1"/>
    </source>
</evidence>
<evidence type="ECO:0000256" key="1">
    <source>
        <dbReference type="SAM" id="MobiDB-lite"/>
    </source>
</evidence>
<dbReference type="InterPro" id="IPR000467">
    <property type="entry name" value="G_patch_dom"/>
</dbReference>
<dbReference type="PROSITE" id="PS50174">
    <property type="entry name" value="G_PATCH"/>
    <property type="match status" value="1"/>
</dbReference>
<dbReference type="PANTHER" id="PTHR32108">
    <property type="entry name" value="DNA-DIRECTED RNA POLYMERASE SUBUNIT ALPHA"/>
    <property type="match status" value="1"/>
</dbReference>
<gene>
    <name evidence="3" type="ORF">HHK36_006453</name>
</gene>
<evidence type="ECO:0000313" key="4">
    <source>
        <dbReference type="Proteomes" id="UP000655225"/>
    </source>
</evidence>
<protein>
    <recommendedName>
        <fullName evidence="2">G-patch domain-containing protein</fullName>
    </recommendedName>
</protein>
<reference evidence="3 4" key="1">
    <citation type="submission" date="2020-04" db="EMBL/GenBank/DDBJ databases">
        <title>Plant Genome Project.</title>
        <authorList>
            <person name="Zhang R.-G."/>
        </authorList>
    </citation>
    <scope>NUCLEOTIDE SEQUENCE [LARGE SCALE GENOMIC DNA]</scope>
    <source>
        <strain evidence="3">YNK0</strain>
        <tissue evidence="3">Leaf</tissue>
    </source>
</reference>
<dbReference type="CDD" id="cd00303">
    <property type="entry name" value="retropepsin_like"/>
    <property type="match status" value="1"/>
</dbReference>
<dbReference type="Gene3D" id="2.40.70.10">
    <property type="entry name" value="Acid Proteases"/>
    <property type="match status" value="1"/>
</dbReference>
<dbReference type="SMART" id="SM00443">
    <property type="entry name" value="G_patch"/>
    <property type="match status" value="1"/>
</dbReference>
<name>A0A835DKX6_TETSI</name>
<feature type="compositionally biased region" description="Low complexity" evidence="1">
    <location>
        <begin position="171"/>
        <end position="189"/>
    </location>
</feature>
<dbReference type="GO" id="GO:0003676">
    <property type="term" value="F:nucleic acid binding"/>
    <property type="evidence" value="ECO:0007669"/>
    <property type="project" value="InterPro"/>
</dbReference>
<dbReference type="OrthoDB" id="1724165at2759"/>
<dbReference type="PANTHER" id="PTHR32108:SF9">
    <property type="entry name" value="REVERSE TRANSCRIPTASE RNASE H-LIKE DOMAIN-CONTAINING PROTEIN"/>
    <property type="match status" value="1"/>
</dbReference>